<protein>
    <submittedName>
        <fullName evidence="1">Uncharacterized protein</fullName>
    </submittedName>
</protein>
<comment type="caution">
    <text evidence="1">The sequence shown here is derived from an EMBL/GenBank/DDBJ whole genome shotgun (WGS) entry which is preliminary data.</text>
</comment>
<gene>
    <name evidence="1" type="ORF">ZOSMA_72G00620</name>
</gene>
<proteinExistence type="predicted"/>
<dbReference type="AlphaFoldDB" id="A0A0K9NQ55"/>
<name>A0A0K9NQ55_ZOSMR</name>
<keyword evidence="2" id="KW-1185">Reference proteome</keyword>
<dbReference type="EMBL" id="LFYR01001858">
    <property type="protein sequence ID" value="KMZ58901.1"/>
    <property type="molecule type" value="Genomic_DNA"/>
</dbReference>
<evidence type="ECO:0000313" key="1">
    <source>
        <dbReference type="EMBL" id="KMZ58901.1"/>
    </source>
</evidence>
<accession>A0A0K9NQ55</accession>
<dbReference type="Proteomes" id="UP000036987">
    <property type="component" value="Unassembled WGS sequence"/>
</dbReference>
<evidence type="ECO:0000313" key="2">
    <source>
        <dbReference type="Proteomes" id="UP000036987"/>
    </source>
</evidence>
<sequence length="65" mass="7536">MKVPLQSLLENKMTKYRMQVAFWNLLFGLLQSSFRSFNKCNFDGWFAIKSISGAIRFLAKILLSS</sequence>
<organism evidence="1 2">
    <name type="scientific">Zostera marina</name>
    <name type="common">Eelgrass</name>
    <dbReference type="NCBI Taxonomy" id="29655"/>
    <lineage>
        <taxon>Eukaryota</taxon>
        <taxon>Viridiplantae</taxon>
        <taxon>Streptophyta</taxon>
        <taxon>Embryophyta</taxon>
        <taxon>Tracheophyta</taxon>
        <taxon>Spermatophyta</taxon>
        <taxon>Magnoliopsida</taxon>
        <taxon>Liliopsida</taxon>
        <taxon>Zosteraceae</taxon>
        <taxon>Zostera</taxon>
    </lineage>
</organism>
<reference evidence="2" key="1">
    <citation type="journal article" date="2016" name="Nature">
        <title>The genome of the seagrass Zostera marina reveals angiosperm adaptation to the sea.</title>
        <authorList>
            <person name="Olsen J.L."/>
            <person name="Rouze P."/>
            <person name="Verhelst B."/>
            <person name="Lin Y.-C."/>
            <person name="Bayer T."/>
            <person name="Collen J."/>
            <person name="Dattolo E."/>
            <person name="De Paoli E."/>
            <person name="Dittami S."/>
            <person name="Maumus F."/>
            <person name="Michel G."/>
            <person name="Kersting A."/>
            <person name="Lauritano C."/>
            <person name="Lohaus R."/>
            <person name="Toepel M."/>
            <person name="Tonon T."/>
            <person name="Vanneste K."/>
            <person name="Amirebrahimi M."/>
            <person name="Brakel J."/>
            <person name="Bostroem C."/>
            <person name="Chovatia M."/>
            <person name="Grimwood J."/>
            <person name="Jenkins J.W."/>
            <person name="Jueterbock A."/>
            <person name="Mraz A."/>
            <person name="Stam W.T."/>
            <person name="Tice H."/>
            <person name="Bornberg-Bauer E."/>
            <person name="Green P.J."/>
            <person name="Pearson G.A."/>
            <person name="Procaccini G."/>
            <person name="Duarte C.M."/>
            <person name="Schmutz J."/>
            <person name="Reusch T.B.H."/>
            <person name="Van de Peer Y."/>
        </authorList>
    </citation>
    <scope>NUCLEOTIDE SEQUENCE [LARGE SCALE GENOMIC DNA]</scope>
    <source>
        <strain evidence="2">cv. Finnish</strain>
    </source>
</reference>